<comment type="caution">
    <text evidence="3">The sequence shown here is derived from an EMBL/GenBank/DDBJ whole genome shotgun (WGS) entry which is preliminary data.</text>
</comment>
<organism evidence="3 4">
    <name type="scientific">Cysteiniphilum litorale</name>
    <dbReference type="NCBI Taxonomy" id="2056700"/>
    <lineage>
        <taxon>Bacteria</taxon>
        <taxon>Pseudomonadati</taxon>
        <taxon>Pseudomonadota</taxon>
        <taxon>Gammaproteobacteria</taxon>
        <taxon>Thiotrichales</taxon>
        <taxon>Fastidiosibacteraceae</taxon>
        <taxon>Cysteiniphilum</taxon>
    </lineage>
</organism>
<gene>
    <name evidence="3" type="ORF">GCM10010995_27520</name>
</gene>
<feature type="domain" description="DUF7168" evidence="2">
    <location>
        <begin position="99"/>
        <end position="194"/>
    </location>
</feature>
<evidence type="ECO:0000313" key="4">
    <source>
        <dbReference type="Proteomes" id="UP000636949"/>
    </source>
</evidence>
<protein>
    <recommendedName>
        <fullName evidence="2">DUF7168 domain-containing protein</fullName>
    </recommendedName>
</protein>
<dbReference type="EMBL" id="BMJS01000071">
    <property type="protein sequence ID" value="GGG08478.1"/>
    <property type="molecule type" value="Genomic_DNA"/>
</dbReference>
<keyword evidence="4" id="KW-1185">Reference proteome</keyword>
<evidence type="ECO:0000256" key="1">
    <source>
        <dbReference type="SAM" id="MobiDB-lite"/>
    </source>
</evidence>
<name>A0A8J2Z770_9GAMM</name>
<dbReference type="AlphaFoldDB" id="A0A8J2Z770"/>
<dbReference type="Proteomes" id="UP000636949">
    <property type="component" value="Unassembled WGS sequence"/>
</dbReference>
<evidence type="ECO:0000259" key="2">
    <source>
        <dbReference type="Pfam" id="PF23771"/>
    </source>
</evidence>
<sequence>MLNYDMETSTTDYKKEIEAHAVDYFKGLHVGMPPYMIARTISFFEFSLSKKELVDNDDDEITHSELLPFSVDWLIDLKPIFFGIACIYGTKPIKLFDIESQPDRYSISYVGYKGNVHACYVSLKKLFGFAKEIRQQYIDSLNKRMKDSTKKERADEFMYDWIEKMASHLRPTALTGDDFGHLDEYITNTFRTMEERHQCDKLVVDFLRIIEKGDDKMTCKDVMDRYLEKTGHSLKELQQQNEELGKSPLLEEWSEYS</sequence>
<dbReference type="InterPro" id="IPR055592">
    <property type="entry name" value="DUF7168"/>
</dbReference>
<reference evidence="3" key="1">
    <citation type="journal article" date="2014" name="Int. J. Syst. Evol. Microbiol.">
        <title>Complete genome sequence of Corynebacterium casei LMG S-19264T (=DSM 44701T), isolated from a smear-ripened cheese.</title>
        <authorList>
            <consortium name="US DOE Joint Genome Institute (JGI-PGF)"/>
            <person name="Walter F."/>
            <person name="Albersmeier A."/>
            <person name="Kalinowski J."/>
            <person name="Ruckert C."/>
        </authorList>
    </citation>
    <scope>NUCLEOTIDE SEQUENCE</scope>
    <source>
        <strain evidence="3">CGMCC 1.15758</strain>
    </source>
</reference>
<reference evidence="3" key="2">
    <citation type="submission" date="2020-09" db="EMBL/GenBank/DDBJ databases">
        <authorList>
            <person name="Sun Q."/>
            <person name="Zhou Y."/>
        </authorList>
    </citation>
    <scope>NUCLEOTIDE SEQUENCE</scope>
    <source>
        <strain evidence="3">CGMCC 1.15758</strain>
    </source>
</reference>
<dbReference type="Pfam" id="PF23771">
    <property type="entry name" value="DUF7168"/>
    <property type="match status" value="1"/>
</dbReference>
<proteinExistence type="predicted"/>
<accession>A0A8J2Z770</accession>
<evidence type="ECO:0000313" key="3">
    <source>
        <dbReference type="EMBL" id="GGG08478.1"/>
    </source>
</evidence>
<feature type="region of interest" description="Disordered" evidence="1">
    <location>
        <begin position="238"/>
        <end position="257"/>
    </location>
</feature>